<dbReference type="GO" id="GO:0005829">
    <property type="term" value="C:cytosol"/>
    <property type="evidence" value="ECO:0007669"/>
    <property type="project" value="TreeGrafter"/>
</dbReference>
<protein>
    <submittedName>
        <fullName evidence="6">Cyclic AMP receptor protein</fullName>
    </submittedName>
</protein>
<keyword evidence="6" id="KW-0675">Receptor</keyword>
<name>A0A3B0ZDU3_9ZZZZ</name>
<dbReference type="PRINTS" id="PR00034">
    <property type="entry name" value="HTHCRP"/>
</dbReference>
<dbReference type="CDD" id="cd00038">
    <property type="entry name" value="CAP_ED"/>
    <property type="match status" value="1"/>
</dbReference>
<dbReference type="AlphaFoldDB" id="A0A3B0ZDU3"/>
<evidence type="ECO:0000259" key="5">
    <source>
        <dbReference type="PROSITE" id="PS51063"/>
    </source>
</evidence>
<dbReference type="Pfam" id="PF00027">
    <property type="entry name" value="cNMP_binding"/>
    <property type="match status" value="1"/>
</dbReference>
<proteinExistence type="predicted"/>
<evidence type="ECO:0000256" key="2">
    <source>
        <dbReference type="ARBA" id="ARBA00023125"/>
    </source>
</evidence>
<dbReference type="NCBIfam" id="NF008732">
    <property type="entry name" value="PRK11753.1"/>
    <property type="match status" value="1"/>
</dbReference>
<sequence length="216" mass="24343">MQTKLDDENKHAIDQFLKYTIKRNFPKKRPVILPGDTPDSLFYIISGSVSVIAQSEDNHEIVLAYLNAGDFIGEMGLFIIPDQRSVTIRTRTECKIAEISYTKLNKLFINELKNEYASILHAVGMHLSKRLLATSKKVTQLVFVDAAGRVARTLLDLCEQPDAMSHPDGTQIRISRQEIARIVGCSREIVGRILKDMNEEGLIEASGMTIVVYHQR</sequence>
<dbReference type="GO" id="GO:0003700">
    <property type="term" value="F:DNA-binding transcription factor activity"/>
    <property type="evidence" value="ECO:0007669"/>
    <property type="project" value="TreeGrafter"/>
</dbReference>
<evidence type="ECO:0000256" key="3">
    <source>
        <dbReference type="ARBA" id="ARBA00023163"/>
    </source>
</evidence>
<evidence type="ECO:0000313" key="6">
    <source>
        <dbReference type="EMBL" id="VAW86363.1"/>
    </source>
</evidence>
<feature type="domain" description="HTH crp-type" evidence="5">
    <location>
        <begin position="144"/>
        <end position="216"/>
    </location>
</feature>
<dbReference type="SUPFAM" id="SSF46785">
    <property type="entry name" value="Winged helix' DNA-binding domain"/>
    <property type="match status" value="1"/>
</dbReference>
<dbReference type="InterPro" id="IPR036388">
    <property type="entry name" value="WH-like_DNA-bd_sf"/>
</dbReference>
<dbReference type="InterPro" id="IPR012318">
    <property type="entry name" value="HTH_CRP"/>
</dbReference>
<dbReference type="PANTHER" id="PTHR24567">
    <property type="entry name" value="CRP FAMILY TRANSCRIPTIONAL REGULATORY PROTEIN"/>
    <property type="match status" value="1"/>
</dbReference>
<keyword evidence="1" id="KW-0805">Transcription regulation</keyword>
<dbReference type="InterPro" id="IPR000595">
    <property type="entry name" value="cNMP-bd_dom"/>
</dbReference>
<evidence type="ECO:0000256" key="1">
    <source>
        <dbReference type="ARBA" id="ARBA00023015"/>
    </source>
</evidence>
<dbReference type="SMART" id="SM00100">
    <property type="entry name" value="cNMP"/>
    <property type="match status" value="1"/>
</dbReference>
<dbReference type="FunFam" id="1.10.10.10:FF:000006">
    <property type="entry name" value="cAMP-activated global transcriptional regulator CRP"/>
    <property type="match status" value="1"/>
</dbReference>
<keyword evidence="2" id="KW-0238">DNA-binding</keyword>
<dbReference type="Pfam" id="PF13545">
    <property type="entry name" value="HTH_Crp_2"/>
    <property type="match status" value="1"/>
</dbReference>
<dbReference type="GO" id="GO:0003677">
    <property type="term" value="F:DNA binding"/>
    <property type="evidence" value="ECO:0007669"/>
    <property type="project" value="UniProtKB-KW"/>
</dbReference>
<dbReference type="InterPro" id="IPR018490">
    <property type="entry name" value="cNMP-bd_dom_sf"/>
</dbReference>
<dbReference type="Gene3D" id="2.60.120.10">
    <property type="entry name" value="Jelly Rolls"/>
    <property type="match status" value="1"/>
</dbReference>
<dbReference type="EMBL" id="UOFO01000093">
    <property type="protein sequence ID" value="VAW86363.1"/>
    <property type="molecule type" value="Genomic_DNA"/>
</dbReference>
<reference evidence="6" key="1">
    <citation type="submission" date="2018-06" db="EMBL/GenBank/DDBJ databases">
        <authorList>
            <person name="Zhirakovskaya E."/>
        </authorList>
    </citation>
    <scope>NUCLEOTIDE SEQUENCE</scope>
</reference>
<dbReference type="SMART" id="SM00419">
    <property type="entry name" value="HTH_CRP"/>
    <property type="match status" value="1"/>
</dbReference>
<dbReference type="InterPro" id="IPR036390">
    <property type="entry name" value="WH_DNA-bd_sf"/>
</dbReference>
<dbReference type="Gene3D" id="1.10.10.10">
    <property type="entry name" value="Winged helix-like DNA-binding domain superfamily/Winged helix DNA-binding domain"/>
    <property type="match status" value="1"/>
</dbReference>
<organism evidence="6">
    <name type="scientific">hydrothermal vent metagenome</name>
    <dbReference type="NCBI Taxonomy" id="652676"/>
    <lineage>
        <taxon>unclassified sequences</taxon>
        <taxon>metagenomes</taxon>
        <taxon>ecological metagenomes</taxon>
    </lineage>
</organism>
<dbReference type="SUPFAM" id="SSF51206">
    <property type="entry name" value="cAMP-binding domain-like"/>
    <property type="match status" value="1"/>
</dbReference>
<dbReference type="InterPro" id="IPR014710">
    <property type="entry name" value="RmlC-like_jellyroll"/>
</dbReference>
<keyword evidence="3" id="KW-0804">Transcription</keyword>
<evidence type="ECO:0000259" key="4">
    <source>
        <dbReference type="PROSITE" id="PS50042"/>
    </source>
</evidence>
<feature type="domain" description="Cyclic nucleotide-binding" evidence="4">
    <location>
        <begin position="4"/>
        <end position="108"/>
    </location>
</feature>
<dbReference type="PROSITE" id="PS51063">
    <property type="entry name" value="HTH_CRP_2"/>
    <property type="match status" value="1"/>
</dbReference>
<gene>
    <name evidence="6" type="ORF">MNBD_GAMMA16-1749</name>
</gene>
<dbReference type="PROSITE" id="PS50042">
    <property type="entry name" value="CNMP_BINDING_3"/>
    <property type="match status" value="1"/>
</dbReference>
<dbReference type="PANTHER" id="PTHR24567:SF68">
    <property type="entry name" value="DNA-BINDING TRANSCRIPTIONAL DUAL REGULATOR CRP"/>
    <property type="match status" value="1"/>
</dbReference>
<dbReference type="CDD" id="cd00092">
    <property type="entry name" value="HTH_CRP"/>
    <property type="match status" value="1"/>
</dbReference>
<dbReference type="InterPro" id="IPR050397">
    <property type="entry name" value="Env_Response_Regulators"/>
</dbReference>
<accession>A0A3B0ZDU3</accession>